<evidence type="ECO:0000313" key="4">
    <source>
        <dbReference type="EMBL" id="ALF54376.1"/>
    </source>
</evidence>
<sequence>MSTSAITVTVKLFAAYQEAFDLSELVLEFPEGTPVKAVCDRLIAERPELAKWRDITRFGINLIFVEPETLLQNGDEVVLIPPVSGG</sequence>
<dbReference type="KEGG" id="npz:ACX27_18490"/>
<evidence type="ECO:0000256" key="1">
    <source>
        <dbReference type="ARBA" id="ARBA00022741"/>
    </source>
</evidence>
<dbReference type="SUPFAM" id="SSF54285">
    <property type="entry name" value="MoaD/ThiS"/>
    <property type="match status" value="1"/>
</dbReference>
<dbReference type="STRING" id="224013.ACX27_18490"/>
<dbReference type="Gene3D" id="3.10.20.30">
    <property type="match status" value="1"/>
</dbReference>
<dbReference type="InterPro" id="IPR016155">
    <property type="entry name" value="Mopterin_synth/thiamin_S_b"/>
</dbReference>
<dbReference type="UniPathway" id="UPA00344"/>
<dbReference type="Pfam" id="PF02597">
    <property type="entry name" value="ThiS"/>
    <property type="match status" value="1"/>
</dbReference>
<dbReference type="PANTHER" id="PTHR33359">
    <property type="entry name" value="MOLYBDOPTERIN SYNTHASE SULFUR CARRIER SUBUNIT"/>
    <property type="match status" value="1"/>
</dbReference>
<dbReference type="InterPro" id="IPR012675">
    <property type="entry name" value="Beta-grasp_dom_sf"/>
</dbReference>
<gene>
    <name evidence="4" type="ORF">ACX27_18490</name>
</gene>
<dbReference type="CDD" id="cd00754">
    <property type="entry name" value="Ubl_MoaD"/>
    <property type="match status" value="1"/>
</dbReference>
<dbReference type="OrthoDB" id="200013at2"/>
<dbReference type="InterPro" id="IPR003749">
    <property type="entry name" value="ThiS/MoaD-like"/>
</dbReference>
<organism evidence="4 5">
    <name type="scientific">Nostoc piscinale CENA21</name>
    <dbReference type="NCBI Taxonomy" id="224013"/>
    <lineage>
        <taxon>Bacteria</taxon>
        <taxon>Bacillati</taxon>
        <taxon>Cyanobacteriota</taxon>
        <taxon>Cyanophyceae</taxon>
        <taxon>Nostocales</taxon>
        <taxon>Nostocaceae</taxon>
        <taxon>Nostoc</taxon>
    </lineage>
</organism>
<proteinExistence type="inferred from homology"/>
<reference evidence="5" key="1">
    <citation type="submission" date="2015-07" db="EMBL/GenBank/DDBJ databases">
        <title>Genome Of Nitrogen-Fixing Cyanobacterium Nostoc piscinale CENA21 From Solimoes/Amazon River Floodplain Sediments And Comparative Genomics To Uncover Biosynthetic Natural Products Potential.</title>
        <authorList>
            <person name="Leao T.F."/>
            <person name="Leao P.N."/>
            <person name="Guimaraes P.I."/>
            <person name="de Melo A.G.C."/>
            <person name="Ramos R.T.J."/>
            <person name="Silva A."/>
            <person name="Fiore M.F."/>
            <person name="Schneider M.P.C."/>
        </authorList>
    </citation>
    <scope>NUCLEOTIDE SEQUENCE [LARGE SCALE GENOMIC DNA]</scope>
    <source>
        <strain evidence="5">CENA21</strain>
    </source>
</reference>
<protein>
    <recommendedName>
        <fullName evidence="3">Molybdopterin synthase sulfur carrier subunit</fullName>
    </recommendedName>
</protein>
<reference evidence="4 5" key="2">
    <citation type="journal article" date="2016" name="Genome Announc.">
        <title>Draft Genome Sequence of the N2-Fixing Cyanobacterium Nostoc piscinale CENA21, Isolated from the Brazilian Amazon Floodplain.</title>
        <authorList>
            <person name="Leao T."/>
            <person name="Guimaraes P.I."/>
            <person name="de Melo A.G."/>
            <person name="Ramos R.T."/>
            <person name="Leao P.N."/>
            <person name="Silva A."/>
            <person name="Fiore M.F."/>
            <person name="Schneider M.P."/>
        </authorList>
    </citation>
    <scope>NUCLEOTIDE SEQUENCE [LARGE SCALE GENOMIC DNA]</scope>
    <source>
        <strain evidence="4 5">CENA21</strain>
    </source>
</reference>
<dbReference type="Proteomes" id="UP000062645">
    <property type="component" value="Chromosome"/>
</dbReference>
<keyword evidence="1" id="KW-0547">Nucleotide-binding</keyword>
<evidence type="ECO:0000256" key="3">
    <source>
        <dbReference type="ARBA" id="ARBA00024247"/>
    </source>
</evidence>
<dbReference type="PANTHER" id="PTHR33359:SF1">
    <property type="entry name" value="MOLYBDOPTERIN SYNTHASE SULFUR CARRIER SUBUNIT"/>
    <property type="match status" value="1"/>
</dbReference>
<dbReference type="PATRIC" id="fig|224013.5.peg.4428"/>
<dbReference type="AlphaFoldDB" id="A0A0M4TXY6"/>
<dbReference type="InterPro" id="IPR044672">
    <property type="entry name" value="MOCS2A"/>
</dbReference>
<dbReference type="RefSeq" id="WP_062294904.1">
    <property type="nucleotide sequence ID" value="NZ_CP012036.1"/>
</dbReference>
<evidence type="ECO:0000256" key="2">
    <source>
        <dbReference type="ARBA" id="ARBA00024200"/>
    </source>
</evidence>
<accession>A0A0M4TXY6</accession>
<keyword evidence="5" id="KW-1185">Reference proteome</keyword>
<comment type="similarity">
    <text evidence="2">Belongs to the MoaD family.</text>
</comment>
<dbReference type="GO" id="GO:1990133">
    <property type="term" value="C:molybdopterin adenylyltransferase complex"/>
    <property type="evidence" value="ECO:0007669"/>
    <property type="project" value="TreeGrafter"/>
</dbReference>
<dbReference type="EMBL" id="CP012036">
    <property type="protein sequence ID" value="ALF54376.1"/>
    <property type="molecule type" value="Genomic_DNA"/>
</dbReference>
<dbReference type="GO" id="GO:0000166">
    <property type="term" value="F:nucleotide binding"/>
    <property type="evidence" value="ECO:0007669"/>
    <property type="project" value="UniProtKB-KW"/>
</dbReference>
<dbReference type="GO" id="GO:0006777">
    <property type="term" value="P:Mo-molybdopterin cofactor biosynthetic process"/>
    <property type="evidence" value="ECO:0007669"/>
    <property type="project" value="InterPro"/>
</dbReference>
<evidence type="ECO:0000313" key="5">
    <source>
        <dbReference type="Proteomes" id="UP000062645"/>
    </source>
</evidence>
<name>A0A0M4TXY6_9NOSO</name>